<reference evidence="2 3" key="1">
    <citation type="submission" date="2023-11" db="EMBL/GenBank/DDBJ databases">
        <title>Dfirmibasis_genome.</title>
        <authorList>
            <person name="Edelbroek B."/>
            <person name="Kjellin J."/>
            <person name="Jerlstrom-Hultqvist J."/>
            <person name="Soderbom F."/>
        </authorList>
    </citation>
    <scope>NUCLEOTIDE SEQUENCE [LARGE SCALE GENOMIC DNA]</scope>
    <source>
        <strain evidence="2 3">TNS-C-14</strain>
    </source>
</reference>
<dbReference type="Proteomes" id="UP001344447">
    <property type="component" value="Unassembled WGS sequence"/>
</dbReference>
<evidence type="ECO:0000313" key="2">
    <source>
        <dbReference type="EMBL" id="KAK5584865.1"/>
    </source>
</evidence>
<dbReference type="EMBL" id="JAVFKY010000001">
    <property type="protein sequence ID" value="KAK5584865.1"/>
    <property type="molecule type" value="Genomic_DNA"/>
</dbReference>
<evidence type="ECO:0000256" key="1">
    <source>
        <dbReference type="SAM" id="Phobius"/>
    </source>
</evidence>
<protein>
    <submittedName>
        <fullName evidence="2">Uncharacterized protein</fullName>
    </submittedName>
</protein>
<feature type="transmembrane region" description="Helical" evidence="1">
    <location>
        <begin position="20"/>
        <end position="43"/>
    </location>
</feature>
<keyword evidence="1" id="KW-1133">Transmembrane helix</keyword>
<keyword evidence="1" id="KW-0812">Transmembrane</keyword>
<organism evidence="2 3">
    <name type="scientific">Dictyostelium firmibasis</name>
    <dbReference type="NCBI Taxonomy" id="79012"/>
    <lineage>
        <taxon>Eukaryota</taxon>
        <taxon>Amoebozoa</taxon>
        <taxon>Evosea</taxon>
        <taxon>Eumycetozoa</taxon>
        <taxon>Dictyostelia</taxon>
        <taxon>Dictyosteliales</taxon>
        <taxon>Dictyosteliaceae</taxon>
        <taxon>Dictyostelium</taxon>
    </lineage>
</organism>
<accession>A0AAN7UEK7</accession>
<gene>
    <name evidence="2" type="ORF">RB653_006483</name>
</gene>
<keyword evidence="1" id="KW-0472">Membrane</keyword>
<comment type="caution">
    <text evidence="2">The sequence shown here is derived from an EMBL/GenBank/DDBJ whole genome shotgun (WGS) entry which is preliminary data.</text>
</comment>
<evidence type="ECO:0000313" key="3">
    <source>
        <dbReference type="Proteomes" id="UP001344447"/>
    </source>
</evidence>
<proteinExistence type="predicted"/>
<dbReference type="AlphaFoldDB" id="A0AAN7UEK7"/>
<sequence length="59" mass="6935">MVLYPVDTLASLQTQLIHSFISIIGILNPTIYSFVIFVVLLYLNHHNFLHTQFLYYCFV</sequence>
<keyword evidence="3" id="KW-1185">Reference proteome</keyword>
<name>A0AAN7UEK7_9MYCE</name>